<keyword evidence="3" id="KW-1185">Reference proteome</keyword>
<evidence type="ECO:0000313" key="3">
    <source>
        <dbReference type="Proteomes" id="UP001295423"/>
    </source>
</evidence>
<comment type="caution">
    <text evidence="2">The sequence shown here is derived from an EMBL/GenBank/DDBJ whole genome shotgun (WGS) entry which is preliminary data.</text>
</comment>
<dbReference type="Gene3D" id="3.40.525.10">
    <property type="entry name" value="CRAL-TRIO lipid binding domain"/>
    <property type="match status" value="1"/>
</dbReference>
<dbReference type="InterPro" id="IPR001251">
    <property type="entry name" value="CRAL-TRIO_dom"/>
</dbReference>
<dbReference type="PANTHER" id="PTHR45657">
    <property type="entry name" value="CRAL-TRIO DOMAIN-CONTAINING PROTEIN YKL091C-RELATED"/>
    <property type="match status" value="1"/>
</dbReference>
<proteinExistence type="predicted"/>
<dbReference type="CDD" id="cd00170">
    <property type="entry name" value="SEC14"/>
    <property type="match status" value="1"/>
</dbReference>
<evidence type="ECO:0000313" key="2">
    <source>
        <dbReference type="EMBL" id="CAJ1950039.1"/>
    </source>
</evidence>
<protein>
    <recommendedName>
        <fullName evidence="1">CRAL-TRIO domain-containing protein</fullName>
    </recommendedName>
</protein>
<dbReference type="PANTHER" id="PTHR45657:SF1">
    <property type="entry name" value="CRAL-TRIO DOMAIN-CONTAINING PROTEIN YKL091C-RELATED"/>
    <property type="match status" value="1"/>
</dbReference>
<dbReference type="AlphaFoldDB" id="A0AAD2PUF4"/>
<dbReference type="InterPro" id="IPR036273">
    <property type="entry name" value="CRAL/TRIO_N_dom_sf"/>
</dbReference>
<sequence length="431" mass="48669">MDSSGEIIEVWDKEQLMAKVAEDAEAAAGKSKKTKDLDQLMLWGQPGHLSEEEADTYMKFKAEVEKRDKDFKDTIYSFGTVEGEVYAYCRWLRARKYNLADTIAMVEGATECRAEAKRADFWPDPSKAIGCEVSHYISQYPQCYTGYGMNGAPVFISKPGVLNTDAVECVTTIENVVKFHWFAQMHDFGNRLRSYKEKNPEFKRFECICILDLEGLTMSQLSQRTLAIVKDQSAIDSLCFPETMNKMYIVNGPRFFSATWKMIKGWIDPRTASKVEVVSSRDKWEEKLRQIIDVEQLPSDYGGKATDSKTEIEKANYIGDLKKVHTEVIYVRGSGASSFEIAAGEQVDITIYTRSKLGANFCVVDGKTKKEILPNVEVKHTGGESLSDLPTCKKFTEERLVGPMSIKVKADSNAGRFTTHNFLAVFSVYRN</sequence>
<dbReference type="InterPro" id="IPR051026">
    <property type="entry name" value="PI/PC_transfer"/>
</dbReference>
<organism evidence="2 3">
    <name type="scientific">Cylindrotheca closterium</name>
    <dbReference type="NCBI Taxonomy" id="2856"/>
    <lineage>
        <taxon>Eukaryota</taxon>
        <taxon>Sar</taxon>
        <taxon>Stramenopiles</taxon>
        <taxon>Ochrophyta</taxon>
        <taxon>Bacillariophyta</taxon>
        <taxon>Bacillariophyceae</taxon>
        <taxon>Bacillariophycidae</taxon>
        <taxon>Bacillariales</taxon>
        <taxon>Bacillariaceae</taxon>
        <taxon>Cylindrotheca</taxon>
    </lineage>
</organism>
<reference evidence="2" key="1">
    <citation type="submission" date="2023-08" db="EMBL/GenBank/DDBJ databases">
        <authorList>
            <person name="Audoor S."/>
            <person name="Bilcke G."/>
        </authorList>
    </citation>
    <scope>NUCLEOTIDE SEQUENCE</scope>
</reference>
<dbReference type="Proteomes" id="UP001295423">
    <property type="component" value="Unassembled WGS sequence"/>
</dbReference>
<dbReference type="SMART" id="SM00516">
    <property type="entry name" value="SEC14"/>
    <property type="match status" value="1"/>
</dbReference>
<feature type="domain" description="CRAL-TRIO" evidence="1">
    <location>
        <begin position="132"/>
        <end position="309"/>
    </location>
</feature>
<dbReference type="SUPFAM" id="SSF52087">
    <property type="entry name" value="CRAL/TRIO domain"/>
    <property type="match status" value="1"/>
</dbReference>
<accession>A0AAD2PUF4</accession>
<name>A0AAD2PUF4_9STRA</name>
<dbReference type="Pfam" id="PF00650">
    <property type="entry name" value="CRAL_TRIO"/>
    <property type="match status" value="1"/>
</dbReference>
<dbReference type="SUPFAM" id="SSF46938">
    <property type="entry name" value="CRAL/TRIO N-terminal domain"/>
    <property type="match status" value="1"/>
</dbReference>
<dbReference type="EMBL" id="CAKOGP040001759">
    <property type="protein sequence ID" value="CAJ1950039.1"/>
    <property type="molecule type" value="Genomic_DNA"/>
</dbReference>
<evidence type="ECO:0000259" key="1">
    <source>
        <dbReference type="PROSITE" id="PS50191"/>
    </source>
</evidence>
<gene>
    <name evidence="2" type="ORF">CYCCA115_LOCUS12391</name>
</gene>
<dbReference type="PROSITE" id="PS50191">
    <property type="entry name" value="CRAL_TRIO"/>
    <property type="match status" value="1"/>
</dbReference>
<dbReference type="InterPro" id="IPR036865">
    <property type="entry name" value="CRAL-TRIO_dom_sf"/>
</dbReference>